<name>A0AAW2DXD5_9ROSI</name>
<evidence type="ECO:0000313" key="2">
    <source>
        <dbReference type="EMBL" id="KAL0015427.1"/>
    </source>
</evidence>
<dbReference type="Proteomes" id="UP001459277">
    <property type="component" value="Unassembled WGS sequence"/>
</dbReference>
<accession>A0AAW2DXD5</accession>
<sequence length="175" mass="19902">MTPRDFHRMTSLMCDGAIINLEDESSTRLITQPLEGVGLRVLYLAERVRCQLVGEDALQLREELDYDEFNCTRLMPSLTVEEASCASQHKCHGLSFSGWHTGATIQERGELVWLAGNLKLEVTQYLKDLYGPRGLAYPSNDFDDDDDDDDDDSDVDGDEDSEATPSHRPKKRRFW</sequence>
<feature type="region of interest" description="Disordered" evidence="1">
    <location>
        <begin position="136"/>
        <end position="175"/>
    </location>
</feature>
<dbReference type="AlphaFoldDB" id="A0AAW2DXD5"/>
<dbReference type="EMBL" id="JAZDWU010000001">
    <property type="protein sequence ID" value="KAL0015427.1"/>
    <property type="molecule type" value="Genomic_DNA"/>
</dbReference>
<evidence type="ECO:0000313" key="3">
    <source>
        <dbReference type="Proteomes" id="UP001459277"/>
    </source>
</evidence>
<reference evidence="2 3" key="1">
    <citation type="submission" date="2024-01" db="EMBL/GenBank/DDBJ databases">
        <title>A telomere-to-telomere, gap-free genome of sweet tea (Lithocarpus litseifolius).</title>
        <authorList>
            <person name="Zhou J."/>
        </authorList>
    </citation>
    <scope>NUCLEOTIDE SEQUENCE [LARGE SCALE GENOMIC DNA]</scope>
    <source>
        <strain evidence="2">Zhou-2022a</strain>
        <tissue evidence="2">Leaf</tissue>
    </source>
</reference>
<keyword evidence="3" id="KW-1185">Reference proteome</keyword>
<protein>
    <submittedName>
        <fullName evidence="2">Uncharacterized protein</fullName>
    </submittedName>
</protein>
<feature type="compositionally biased region" description="Acidic residues" evidence="1">
    <location>
        <begin position="141"/>
        <end position="162"/>
    </location>
</feature>
<proteinExistence type="predicted"/>
<gene>
    <name evidence="2" type="ORF">SO802_002496</name>
</gene>
<evidence type="ECO:0000256" key="1">
    <source>
        <dbReference type="SAM" id="MobiDB-lite"/>
    </source>
</evidence>
<organism evidence="2 3">
    <name type="scientific">Lithocarpus litseifolius</name>
    <dbReference type="NCBI Taxonomy" id="425828"/>
    <lineage>
        <taxon>Eukaryota</taxon>
        <taxon>Viridiplantae</taxon>
        <taxon>Streptophyta</taxon>
        <taxon>Embryophyta</taxon>
        <taxon>Tracheophyta</taxon>
        <taxon>Spermatophyta</taxon>
        <taxon>Magnoliopsida</taxon>
        <taxon>eudicotyledons</taxon>
        <taxon>Gunneridae</taxon>
        <taxon>Pentapetalae</taxon>
        <taxon>rosids</taxon>
        <taxon>fabids</taxon>
        <taxon>Fagales</taxon>
        <taxon>Fagaceae</taxon>
        <taxon>Lithocarpus</taxon>
    </lineage>
</organism>
<comment type="caution">
    <text evidence="2">The sequence shown here is derived from an EMBL/GenBank/DDBJ whole genome shotgun (WGS) entry which is preliminary data.</text>
</comment>